<proteinExistence type="predicted"/>
<dbReference type="KEGG" id="rga:RGR602_CH03682"/>
<keyword evidence="2" id="KW-1185">Reference proteome</keyword>
<sequence>MHVHNPARQGGQGGFSLSCAKRQSSQIGPSISNDRALRLTQFVRPFAMFADRLYPPARASHCCRWPPRIMSEMFVRRALHRAVLLRSTGSAVSAEAIAIHRPFPGFARSPRTITPSAISPTVSNIATAPIWADGGGWMLRSGDGMTGPAMYWFRVRSIDPVCCDASSELARKARTSAGGRRGHHGFNLCKGFVGTYMRKRKPAYVWR</sequence>
<name>A0A0B4X8Q7_9HYPH</name>
<reference evidence="1 2" key="1">
    <citation type="submission" date="2013-11" db="EMBL/GenBank/DDBJ databases">
        <title>Complete genome sequence of Rhizobium gallicum bv. gallicum R602.</title>
        <authorList>
            <person name="Bustos P."/>
            <person name="Santamaria R.I."/>
            <person name="Lozano L."/>
            <person name="Acosta J.L."/>
            <person name="Ormeno-Orrillo E."/>
            <person name="Rogel M.A."/>
            <person name="Romero D."/>
            <person name="Cevallos M.A."/>
            <person name="Martinez-Romero E."/>
            <person name="Gonzalez V."/>
        </authorList>
    </citation>
    <scope>NUCLEOTIDE SEQUENCE [LARGE SCALE GENOMIC DNA]</scope>
    <source>
        <strain evidence="1 2">R602</strain>
    </source>
</reference>
<dbReference type="AlphaFoldDB" id="A0A0B4X8Q7"/>
<gene>
    <name evidence="1" type="ORF">RGR602_CH03682</name>
</gene>
<evidence type="ECO:0000313" key="2">
    <source>
        <dbReference type="Proteomes" id="UP000031368"/>
    </source>
</evidence>
<dbReference type="EMBL" id="CP006877">
    <property type="protein sequence ID" value="AJD42983.1"/>
    <property type="molecule type" value="Genomic_DNA"/>
</dbReference>
<dbReference type="Proteomes" id="UP000031368">
    <property type="component" value="Chromosome"/>
</dbReference>
<accession>A0A0B4X8Q7</accession>
<protein>
    <submittedName>
        <fullName evidence="1">Uncharacterized protein</fullName>
    </submittedName>
</protein>
<evidence type="ECO:0000313" key="1">
    <source>
        <dbReference type="EMBL" id="AJD42983.1"/>
    </source>
</evidence>
<organism evidence="1 2">
    <name type="scientific">Rhizobium gallicum bv. gallicum R602sp</name>
    <dbReference type="NCBI Taxonomy" id="1041138"/>
    <lineage>
        <taxon>Bacteria</taxon>
        <taxon>Pseudomonadati</taxon>
        <taxon>Pseudomonadota</taxon>
        <taxon>Alphaproteobacteria</taxon>
        <taxon>Hyphomicrobiales</taxon>
        <taxon>Rhizobiaceae</taxon>
        <taxon>Rhizobium/Agrobacterium group</taxon>
        <taxon>Rhizobium</taxon>
    </lineage>
</organism>
<dbReference type="HOGENOM" id="CLU_1325457_0_0_5"/>